<feature type="compositionally biased region" description="Basic residues" evidence="1">
    <location>
        <begin position="37"/>
        <end position="49"/>
    </location>
</feature>
<feature type="compositionally biased region" description="Basic residues" evidence="1">
    <location>
        <begin position="233"/>
        <end position="244"/>
    </location>
</feature>
<feature type="compositionally biased region" description="Low complexity" evidence="1">
    <location>
        <begin position="165"/>
        <end position="182"/>
    </location>
</feature>
<protein>
    <submittedName>
        <fullName evidence="2">GTP-binding and nucleic acid-binding protein YchF</fullName>
    </submittedName>
</protein>
<feature type="compositionally biased region" description="Basic residues" evidence="1">
    <location>
        <begin position="1"/>
        <end position="11"/>
    </location>
</feature>
<organism evidence="2">
    <name type="scientific">uncultured Phycisphaerae bacterium</name>
    <dbReference type="NCBI Taxonomy" id="904963"/>
    <lineage>
        <taxon>Bacteria</taxon>
        <taxon>Pseudomonadati</taxon>
        <taxon>Planctomycetota</taxon>
        <taxon>Phycisphaerae</taxon>
        <taxon>environmental samples</taxon>
    </lineage>
</organism>
<evidence type="ECO:0000313" key="2">
    <source>
        <dbReference type="EMBL" id="CAA9438975.1"/>
    </source>
</evidence>
<feature type="compositionally biased region" description="Basic and acidic residues" evidence="1">
    <location>
        <begin position="254"/>
        <end position="271"/>
    </location>
</feature>
<feature type="compositionally biased region" description="Basic and acidic residues" evidence="1">
    <location>
        <begin position="114"/>
        <end position="130"/>
    </location>
</feature>
<feature type="compositionally biased region" description="Basic residues" evidence="1">
    <location>
        <begin position="205"/>
        <end position="222"/>
    </location>
</feature>
<feature type="region of interest" description="Disordered" evidence="1">
    <location>
        <begin position="1"/>
        <end position="364"/>
    </location>
</feature>
<feature type="non-terminal residue" evidence="2">
    <location>
        <position position="1"/>
    </location>
</feature>
<dbReference type="EMBL" id="CADCUQ010000927">
    <property type="protein sequence ID" value="CAA9438975.1"/>
    <property type="molecule type" value="Genomic_DNA"/>
</dbReference>
<feature type="non-terminal residue" evidence="2">
    <location>
        <position position="364"/>
    </location>
</feature>
<proteinExistence type="predicted"/>
<feature type="compositionally biased region" description="Basic residues" evidence="1">
    <location>
        <begin position="104"/>
        <end position="113"/>
    </location>
</feature>
<gene>
    <name evidence="2" type="ORF">AVDCRST_MAG64-4017</name>
</gene>
<feature type="compositionally biased region" description="Basic and acidic residues" evidence="1">
    <location>
        <begin position="191"/>
        <end position="202"/>
    </location>
</feature>
<reference evidence="2" key="1">
    <citation type="submission" date="2020-02" db="EMBL/GenBank/DDBJ databases">
        <authorList>
            <person name="Meier V. D."/>
        </authorList>
    </citation>
    <scope>NUCLEOTIDE SEQUENCE</scope>
    <source>
        <strain evidence="2">AVDCRST_MAG64</strain>
    </source>
</reference>
<feature type="compositionally biased region" description="Basic residues" evidence="1">
    <location>
        <begin position="66"/>
        <end position="83"/>
    </location>
</feature>
<feature type="compositionally biased region" description="Basic and acidic residues" evidence="1">
    <location>
        <begin position="307"/>
        <end position="335"/>
    </location>
</feature>
<name>A0A6J4QJ70_9BACT</name>
<sequence>GPGSRNRRPAQRRQEHPVQRPHRRRRAGGQLPVRHDRAQRRRRVRPRRPAGHDQPLPADREGHPRPAPRGRHRRHREGRQHRRGAGEQVPVAHPRGGRDPARRAVLRRPGRHARAGDGRPDPGRRDDRHRAGPGRPGDGRQLAGQVRAPRPQRRQGGDPPRRHPAAGQGAAQRGQAGPRAGVQPGGAQAHQEPRPDHGEEGALRGQRRRGRRPRRRAARAARARAGGAGGRGGRPRLRQARGRAGRAAGGRPQGDAREHGPGRARPGDADARGLQAARPPELLHQRPQGDPGLDGPRRRHRPPGGGRDPHRLREAIHPRQHLLDRRPRPTQDRGRHQGRGPHAVGRQGLRHARRRRGALPDRRV</sequence>
<accession>A0A6J4QJ70</accession>
<dbReference type="AlphaFoldDB" id="A0A6J4QJ70"/>
<feature type="compositionally biased region" description="Low complexity" evidence="1">
    <location>
        <begin position="285"/>
        <end position="294"/>
    </location>
</feature>
<evidence type="ECO:0000256" key="1">
    <source>
        <dbReference type="SAM" id="MobiDB-lite"/>
    </source>
</evidence>
<feature type="compositionally biased region" description="Basic residues" evidence="1">
    <location>
        <begin position="348"/>
        <end position="357"/>
    </location>
</feature>